<name>A0AAV7SR65_PLEWA</name>
<evidence type="ECO:0000256" key="1">
    <source>
        <dbReference type="SAM" id="MobiDB-lite"/>
    </source>
</evidence>
<evidence type="ECO:0000313" key="3">
    <source>
        <dbReference type="Proteomes" id="UP001066276"/>
    </source>
</evidence>
<organism evidence="2 3">
    <name type="scientific">Pleurodeles waltl</name>
    <name type="common">Iberian ribbed newt</name>
    <dbReference type="NCBI Taxonomy" id="8319"/>
    <lineage>
        <taxon>Eukaryota</taxon>
        <taxon>Metazoa</taxon>
        <taxon>Chordata</taxon>
        <taxon>Craniata</taxon>
        <taxon>Vertebrata</taxon>
        <taxon>Euteleostomi</taxon>
        <taxon>Amphibia</taxon>
        <taxon>Batrachia</taxon>
        <taxon>Caudata</taxon>
        <taxon>Salamandroidea</taxon>
        <taxon>Salamandridae</taxon>
        <taxon>Pleurodelinae</taxon>
        <taxon>Pleurodeles</taxon>
    </lineage>
</organism>
<gene>
    <name evidence="2" type="ORF">NDU88_006879</name>
</gene>
<comment type="caution">
    <text evidence="2">The sequence shown here is derived from an EMBL/GenBank/DDBJ whole genome shotgun (WGS) entry which is preliminary data.</text>
</comment>
<accession>A0AAV7SR65</accession>
<sequence>MEALQPHFWGQALPRGLTLVSGPGGPARRCRQGLNLPFMGCSSNDLLMKENPLGAASRERAAPRFLISVSGVGPPYPRSPAGVPAETEPLPLPKRPPAPSVVPEYKLNREKLQNGPARRGACLLHKNLPAWPCGLTRLPQLLT</sequence>
<dbReference type="EMBL" id="JANPWB010000008">
    <property type="protein sequence ID" value="KAJ1166479.1"/>
    <property type="molecule type" value="Genomic_DNA"/>
</dbReference>
<dbReference type="AlphaFoldDB" id="A0AAV7SR65"/>
<proteinExistence type="predicted"/>
<evidence type="ECO:0000313" key="2">
    <source>
        <dbReference type="EMBL" id="KAJ1166479.1"/>
    </source>
</evidence>
<feature type="compositionally biased region" description="Pro residues" evidence="1">
    <location>
        <begin position="90"/>
        <end position="100"/>
    </location>
</feature>
<dbReference type="Proteomes" id="UP001066276">
    <property type="component" value="Chromosome 4_2"/>
</dbReference>
<keyword evidence="3" id="KW-1185">Reference proteome</keyword>
<reference evidence="2" key="1">
    <citation type="journal article" date="2022" name="bioRxiv">
        <title>Sequencing and chromosome-scale assembly of the giantPleurodeles waltlgenome.</title>
        <authorList>
            <person name="Brown T."/>
            <person name="Elewa A."/>
            <person name="Iarovenko S."/>
            <person name="Subramanian E."/>
            <person name="Araus A.J."/>
            <person name="Petzold A."/>
            <person name="Susuki M."/>
            <person name="Suzuki K.-i.T."/>
            <person name="Hayashi T."/>
            <person name="Toyoda A."/>
            <person name="Oliveira C."/>
            <person name="Osipova E."/>
            <person name="Leigh N.D."/>
            <person name="Simon A."/>
            <person name="Yun M.H."/>
        </authorList>
    </citation>
    <scope>NUCLEOTIDE SEQUENCE</scope>
    <source>
        <strain evidence="2">20211129_DDA</strain>
        <tissue evidence="2">Liver</tissue>
    </source>
</reference>
<protein>
    <submittedName>
        <fullName evidence="2">Uncharacterized protein</fullName>
    </submittedName>
</protein>
<feature type="region of interest" description="Disordered" evidence="1">
    <location>
        <begin position="75"/>
        <end position="102"/>
    </location>
</feature>